<evidence type="ECO:0000256" key="3">
    <source>
        <dbReference type="ARBA" id="ARBA00022801"/>
    </source>
</evidence>
<keyword evidence="4" id="KW-0442">Lipid degradation</keyword>
<dbReference type="AlphaFoldDB" id="A0ABD2WDX4"/>
<evidence type="ECO:0000256" key="1">
    <source>
        <dbReference type="ARBA" id="ARBA00010701"/>
    </source>
</evidence>
<reference evidence="10 11" key="1">
    <citation type="journal article" date="2024" name="bioRxiv">
        <title>A reference genome for Trichogramma kaykai: A tiny desert-dwelling parasitoid wasp with competing sex-ratio distorters.</title>
        <authorList>
            <person name="Culotta J."/>
            <person name="Lindsey A.R."/>
        </authorList>
    </citation>
    <scope>NUCLEOTIDE SEQUENCE [LARGE SCALE GENOMIC DNA]</scope>
    <source>
        <strain evidence="10 11">KSX58</strain>
    </source>
</reference>
<evidence type="ECO:0000256" key="6">
    <source>
        <dbReference type="ARBA" id="ARBA00023180"/>
    </source>
</evidence>
<evidence type="ECO:0000313" key="10">
    <source>
        <dbReference type="EMBL" id="KAL3391190.1"/>
    </source>
</evidence>
<keyword evidence="5" id="KW-0443">Lipid metabolism</keyword>
<dbReference type="EMBL" id="JBJJXI010000111">
    <property type="protein sequence ID" value="KAL3391190.1"/>
    <property type="molecule type" value="Genomic_DNA"/>
</dbReference>
<evidence type="ECO:0000256" key="2">
    <source>
        <dbReference type="ARBA" id="ARBA00022729"/>
    </source>
</evidence>
<keyword evidence="2 7" id="KW-0732">Signal</keyword>
<evidence type="ECO:0000256" key="5">
    <source>
        <dbReference type="ARBA" id="ARBA00023098"/>
    </source>
</evidence>
<dbReference type="SUPFAM" id="SSF53474">
    <property type="entry name" value="alpha/beta-Hydrolases"/>
    <property type="match status" value="1"/>
</dbReference>
<dbReference type="Proteomes" id="UP001627154">
    <property type="component" value="Unassembled WGS sequence"/>
</dbReference>
<gene>
    <name evidence="10" type="ORF">TKK_013938</name>
</gene>
<feature type="domain" description="Serine aminopeptidase S33" evidence="9">
    <location>
        <begin position="139"/>
        <end position="297"/>
    </location>
</feature>
<organism evidence="10 11">
    <name type="scientific">Trichogramma kaykai</name>
    <dbReference type="NCBI Taxonomy" id="54128"/>
    <lineage>
        <taxon>Eukaryota</taxon>
        <taxon>Metazoa</taxon>
        <taxon>Ecdysozoa</taxon>
        <taxon>Arthropoda</taxon>
        <taxon>Hexapoda</taxon>
        <taxon>Insecta</taxon>
        <taxon>Pterygota</taxon>
        <taxon>Neoptera</taxon>
        <taxon>Endopterygota</taxon>
        <taxon>Hymenoptera</taxon>
        <taxon>Apocrita</taxon>
        <taxon>Proctotrupomorpha</taxon>
        <taxon>Chalcidoidea</taxon>
        <taxon>Trichogrammatidae</taxon>
        <taxon>Trichogramma</taxon>
    </lineage>
</organism>
<feature type="chain" id="PRO_5044743637" description="Lipase" evidence="7">
    <location>
        <begin position="23"/>
        <end position="367"/>
    </location>
</feature>
<dbReference type="InterPro" id="IPR022742">
    <property type="entry name" value="Hydrolase_4"/>
</dbReference>
<sequence length="367" mass="41930">MDKSVFLLLLVSCATLVPVISAWPSFGRPTSEGNFDKFLSKPIYVNNIIPDNFKYNGTNDLRNKAAAESKVPQWVAFHGYEVEVHHVTTEDGYVLEMHRILRRVKSEANNYTIFLQHGILTSSMDWVIAGPEKGLGFLLADQGYDVWMGNVRGNRYSRKHVKLSTDDGAYWDFSWHEMGLYDLPAMIDYALAKTGQKKLFYIGHSQGTTAFFVMTSMRPEYNDKIHTMFALAPVVFCSNMFSPLFQFLSTIEQSYLGNILDWLDVHEFAPTNKLISKFAHLICRNAASKSIKIDKLCRNSMFLITGFDSEQFEDVSLNIFLNALTDKNEKLNFYVLFSGNTRYSFLPHSCGSKRKTVQAFCSAYLFR</sequence>
<dbReference type="FunFam" id="3.40.50.1820:FF:000057">
    <property type="entry name" value="Lipase"/>
    <property type="match status" value="1"/>
</dbReference>
<evidence type="ECO:0000313" key="11">
    <source>
        <dbReference type="Proteomes" id="UP001627154"/>
    </source>
</evidence>
<keyword evidence="6" id="KW-0325">Glycoprotein</keyword>
<accession>A0ABD2WDX4</accession>
<dbReference type="GO" id="GO:0016787">
    <property type="term" value="F:hydrolase activity"/>
    <property type="evidence" value="ECO:0007669"/>
    <property type="project" value="UniProtKB-KW"/>
</dbReference>
<dbReference type="Gene3D" id="3.40.50.1820">
    <property type="entry name" value="alpha/beta hydrolase"/>
    <property type="match status" value="1"/>
</dbReference>
<evidence type="ECO:0008006" key="12">
    <source>
        <dbReference type="Google" id="ProtNLM"/>
    </source>
</evidence>
<evidence type="ECO:0000256" key="4">
    <source>
        <dbReference type="ARBA" id="ARBA00022963"/>
    </source>
</evidence>
<protein>
    <recommendedName>
        <fullName evidence="12">Lipase</fullName>
    </recommendedName>
</protein>
<proteinExistence type="inferred from homology"/>
<evidence type="ECO:0000259" key="9">
    <source>
        <dbReference type="Pfam" id="PF12146"/>
    </source>
</evidence>
<keyword evidence="11" id="KW-1185">Reference proteome</keyword>
<dbReference type="Pfam" id="PF12146">
    <property type="entry name" value="Hydrolase_4"/>
    <property type="match status" value="1"/>
</dbReference>
<dbReference type="Pfam" id="PF04083">
    <property type="entry name" value="Abhydro_lipase"/>
    <property type="match status" value="1"/>
</dbReference>
<dbReference type="PANTHER" id="PTHR11005">
    <property type="entry name" value="LYSOSOMAL ACID LIPASE-RELATED"/>
    <property type="match status" value="1"/>
</dbReference>
<comment type="caution">
    <text evidence="10">The sequence shown here is derived from an EMBL/GenBank/DDBJ whole genome shotgun (WGS) entry which is preliminary data.</text>
</comment>
<feature type="signal peptide" evidence="7">
    <location>
        <begin position="1"/>
        <end position="22"/>
    </location>
</feature>
<feature type="domain" description="Partial AB-hydrolase lipase" evidence="8">
    <location>
        <begin position="72"/>
        <end position="129"/>
    </location>
</feature>
<dbReference type="InterPro" id="IPR029058">
    <property type="entry name" value="AB_hydrolase_fold"/>
</dbReference>
<comment type="similarity">
    <text evidence="1">Belongs to the AB hydrolase superfamily. Lipase family.</text>
</comment>
<keyword evidence="3" id="KW-0378">Hydrolase</keyword>
<evidence type="ECO:0000256" key="7">
    <source>
        <dbReference type="SAM" id="SignalP"/>
    </source>
</evidence>
<evidence type="ECO:0000259" key="8">
    <source>
        <dbReference type="Pfam" id="PF04083"/>
    </source>
</evidence>
<dbReference type="GO" id="GO:0016042">
    <property type="term" value="P:lipid catabolic process"/>
    <property type="evidence" value="ECO:0007669"/>
    <property type="project" value="UniProtKB-KW"/>
</dbReference>
<name>A0ABD2WDX4_9HYME</name>
<dbReference type="InterPro" id="IPR006693">
    <property type="entry name" value="AB_hydrolase_lipase"/>
</dbReference>